<gene>
    <name evidence="2" type="ORF">B0H17DRAFT_1140609</name>
</gene>
<reference evidence="2" key="1">
    <citation type="submission" date="2023-03" db="EMBL/GenBank/DDBJ databases">
        <title>Massive genome expansion in bonnet fungi (Mycena s.s.) driven by repeated elements and novel gene families across ecological guilds.</title>
        <authorList>
            <consortium name="Lawrence Berkeley National Laboratory"/>
            <person name="Harder C.B."/>
            <person name="Miyauchi S."/>
            <person name="Viragh M."/>
            <person name="Kuo A."/>
            <person name="Thoen E."/>
            <person name="Andreopoulos B."/>
            <person name="Lu D."/>
            <person name="Skrede I."/>
            <person name="Drula E."/>
            <person name="Henrissat B."/>
            <person name="Morin E."/>
            <person name="Kohler A."/>
            <person name="Barry K."/>
            <person name="LaButti K."/>
            <person name="Morin E."/>
            <person name="Salamov A."/>
            <person name="Lipzen A."/>
            <person name="Mereny Z."/>
            <person name="Hegedus B."/>
            <person name="Baldrian P."/>
            <person name="Stursova M."/>
            <person name="Weitz H."/>
            <person name="Taylor A."/>
            <person name="Grigoriev I.V."/>
            <person name="Nagy L.G."/>
            <person name="Martin F."/>
            <person name="Kauserud H."/>
        </authorList>
    </citation>
    <scope>NUCLEOTIDE SEQUENCE</scope>
    <source>
        <strain evidence="2">CBHHK067</strain>
    </source>
</reference>
<accession>A0AAD7G788</accession>
<comment type="caution">
    <text evidence="2">The sequence shown here is derived from an EMBL/GenBank/DDBJ whole genome shotgun (WGS) entry which is preliminary data.</text>
</comment>
<name>A0AAD7G788_MYCRO</name>
<sequence length="185" mass="20347">MVPSPRRAGVDVLVTHRQEGGHTRKLDTSTGANDMWRPELESSDRLVSACELRISEEEDKCRKRKSSSFCWQAGSRDPRRCFYGGGSFGLLWPARNNVRKIDGSLSSEDLVCLGACAAPRARGCLFQAAVLTSTTGRGGVTLSASPRIIDIRSIEENEMKADKVLQASDMEEGGKRRRRNPSTCT</sequence>
<evidence type="ECO:0000313" key="3">
    <source>
        <dbReference type="Proteomes" id="UP001221757"/>
    </source>
</evidence>
<feature type="region of interest" description="Disordered" evidence="1">
    <location>
        <begin position="165"/>
        <end position="185"/>
    </location>
</feature>
<feature type="compositionally biased region" description="Basic residues" evidence="1">
    <location>
        <begin position="175"/>
        <end position="185"/>
    </location>
</feature>
<protein>
    <submittedName>
        <fullName evidence="2">Uncharacterized protein</fullName>
    </submittedName>
</protein>
<keyword evidence="3" id="KW-1185">Reference proteome</keyword>
<organism evidence="2 3">
    <name type="scientific">Mycena rosella</name>
    <name type="common">Pink bonnet</name>
    <name type="synonym">Agaricus rosellus</name>
    <dbReference type="NCBI Taxonomy" id="1033263"/>
    <lineage>
        <taxon>Eukaryota</taxon>
        <taxon>Fungi</taxon>
        <taxon>Dikarya</taxon>
        <taxon>Basidiomycota</taxon>
        <taxon>Agaricomycotina</taxon>
        <taxon>Agaricomycetes</taxon>
        <taxon>Agaricomycetidae</taxon>
        <taxon>Agaricales</taxon>
        <taxon>Marasmiineae</taxon>
        <taxon>Mycenaceae</taxon>
        <taxon>Mycena</taxon>
    </lineage>
</organism>
<dbReference type="AlphaFoldDB" id="A0AAD7G788"/>
<evidence type="ECO:0000313" key="2">
    <source>
        <dbReference type="EMBL" id="KAJ7674359.1"/>
    </source>
</evidence>
<evidence type="ECO:0000256" key="1">
    <source>
        <dbReference type="SAM" id="MobiDB-lite"/>
    </source>
</evidence>
<proteinExistence type="predicted"/>
<dbReference type="Proteomes" id="UP001221757">
    <property type="component" value="Unassembled WGS sequence"/>
</dbReference>
<dbReference type="EMBL" id="JARKIE010000155">
    <property type="protein sequence ID" value="KAJ7674359.1"/>
    <property type="molecule type" value="Genomic_DNA"/>
</dbReference>